<keyword evidence="2" id="KW-1185">Reference proteome</keyword>
<dbReference type="EMBL" id="CP182909">
    <property type="protein sequence ID" value="XPM66566.1"/>
    <property type="molecule type" value="Genomic_DNA"/>
</dbReference>
<sequence>MAIGSVCDPGSIRARYPRSLEGQNIEARPVVRFRVDSAGNVVDVSLEQDTPYPAINQAAIEAVQRASCRPPAGGGARTVKVAVNFAVEGSDFAREAQRRQQQAENERRERERQAQVEQERRQRERDLEAQRQRDEEQRQREVERRQRQEEQQRLDEEQRQREEEQRRLDEEQRQREEEQRRLDEEQRQREEEQRRLDEEQRQREAAPDPGTDLPME</sequence>
<dbReference type="Proteomes" id="UP000095472">
    <property type="component" value="Chromosome"/>
</dbReference>
<accession>A0ACD5H1S7</accession>
<evidence type="ECO:0000313" key="2">
    <source>
        <dbReference type="Proteomes" id="UP000095472"/>
    </source>
</evidence>
<evidence type="ECO:0000313" key="1">
    <source>
        <dbReference type="EMBL" id="XPM66566.1"/>
    </source>
</evidence>
<reference evidence="1 2" key="1">
    <citation type="journal article" date="2016" name="Genome Announc.">
        <title>Draft Genome Sequence of the Thermotolerant Cyanobacterium Desertifilum sp. IPPAS B-1220.</title>
        <authorList>
            <person name="Mironov K.S."/>
            <person name="Sinetova M.A."/>
            <person name="Bolatkhan K."/>
            <person name="Zayadan B.K."/>
            <person name="Ustinova V.V."/>
            <person name="Kupriyanova E.V."/>
            <person name="Skrypnik A.N."/>
            <person name="Gogoleva N.E."/>
            <person name="Gogolev Y.V."/>
            <person name="Los D.A."/>
        </authorList>
    </citation>
    <scope>NUCLEOTIDE SEQUENCE [LARGE SCALE GENOMIC DNA]</scope>
    <source>
        <strain evidence="1 2">IPPAS B-1220</strain>
    </source>
</reference>
<organism evidence="1 2">
    <name type="scientific">Desertifilum tharense IPPAS B-1220</name>
    <dbReference type="NCBI Taxonomy" id="1781255"/>
    <lineage>
        <taxon>Bacteria</taxon>
        <taxon>Bacillati</taxon>
        <taxon>Cyanobacteriota</taxon>
        <taxon>Cyanophyceae</taxon>
        <taxon>Desertifilales</taxon>
        <taxon>Desertifilaceae</taxon>
        <taxon>Desertifilum</taxon>
    </lineage>
</organism>
<gene>
    <name evidence="1" type="ORF">BH720_015525</name>
</gene>
<protein>
    <submittedName>
        <fullName evidence="1">Energy transducer TonB</fullName>
    </submittedName>
</protein>
<proteinExistence type="predicted"/>
<name>A0ACD5H1S7_9CYAN</name>